<dbReference type="Pfam" id="PF00702">
    <property type="entry name" value="Hydrolase"/>
    <property type="match status" value="1"/>
</dbReference>
<comment type="subcellular location">
    <subcellularLocation>
        <location evidence="1">Cell membrane</location>
        <topology evidence="1">Multi-pass membrane protein</topology>
    </subcellularLocation>
</comment>
<dbReference type="InterPro" id="IPR023299">
    <property type="entry name" value="ATPase_P-typ_cyto_dom_N"/>
</dbReference>
<comment type="catalytic activity">
    <reaction evidence="15">
        <text>Cd(2+)(in) + ATP + H2O = Cd(2+)(out) + ADP + phosphate + H(+)</text>
        <dbReference type="Rhea" id="RHEA:12132"/>
        <dbReference type="ChEBI" id="CHEBI:15377"/>
        <dbReference type="ChEBI" id="CHEBI:15378"/>
        <dbReference type="ChEBI" id="CHEBI:30616"/>
        <dbReference type="ChEBI" id="CHEBI:43474"/>
        <dbReference type="ChEBI" id="CHEBI:48775"/>
        <dbReference type="ChEBI" id="CHEBI:456216"/>
        <dbReference type="EC" id="7.2.2.21"/>
    </reaction>
</comment>
<dbReference type="GO" id="GO:0005524">
    <property type="term" value="F:ATP binding"/>
    <property type="evidence" value="ECO:0007669"/>
    <property type="project" value="UniProtKB-UniRule"/>
</dbReference>
<dbReference type="SFLD" id="SFLDF00027">
    <property type="entry name" value="p-type_atpase"/>
    <property type="match status" value="1"/>
</dbReference>
<proteinExistence type="inferred from homology"/>
<comment type="caution">
    <text evidence="18">The sequence shown here is derived from an EMBL/GenBank/DDBJ whole genome shotgun (WGS) entry which is preliminary data.</text>
</comment>
<keyword evidence="5 16" id="KW-0812">Transmembrane</keyword>
<dbReference type="FunFam" id="2.70.150.10:FF:000020">
    <property type="entry name" value="Copper-exporting P-type ATPase A"/>
    <property type="match status" value="1"/>
</dbReference>
<dbReference type="SFLD" id="SFLDG00002">
    <property type="entry name" value="C1.7:_P-type_atpase_like"/>
    <property type="match status" value="1"/>
</dbReference>
<dbReference type="PANTHER" id="PTHR48085">
    <property type="entry name" value="CADMIUM/ZINC-TRANSPORTING ATPASE HMA2-RELATED"/>
    <property type="match status" value="1"/>
</dbReference>
<dbReference type="InterPro" id="IPR008250">
    <property type="entry name" value="ATPase_P-typ_transduc_dom_A_sf"/>
</dbReference>
<evidence type="ECO:0000313" key="18">
    <source>
        <dbReference type="EMBL" id="MZP41509.1"/>
    </source>
</evidence>
<reference evidence="18 19" key="1">
    <citation type="submission" date="2020-01" db="EMBL/GenBank/DDBJ databases">
        <title>Whole genome sequence of Heliobacterium gestii DSM 11169.</title>
        <authorList>
            <person name="Kyndt J.A."/>
            <person name="Meyer T.E."/>
        </authorList>
    </citation>
    <scope>NUCLEOTIDE SEQUENCE [LARGE SCALE GENOMIC DNA]</scope>
    <source>
        <strain evidence="18 19">DSM 11169</strain>
    </source>
</reference>
<keyword evidence="3 16" id="KW-1003">Cell membrane</keyword>
<dbReference type="GO" id="GO:0046872">
    <property type="term" value="F:metal ion binding"/>
    <property type="evidence" value="ECO:0007669"/>
    <property type="project" value="UniProtKB-KW"/>
</dbReference>
<dbReference type="InterPro" id="IPR001757">
    <property type="entry name" value="P_typ_ATPase"/>
</dbReference>
<dbReference type="Gene3D" id="3.40.50.1000">
    <property type="entry name" value="HAD superfamily/HAD-like"/>
    <property type="match status" value="1"/>
</dbReference>
<dbReference type="CDD" id="cd02079">
    <property type="entry name" value="P-type_ATPase_HM"/>
    <property type="match status" value="1"/>
</dbReference>
<keyword evidence="8" id="KW-0187">Copper transport</keyword>
<dbReference type="PANTHER" id="PTHR48085:SF5">
    <property type="entry name" value="CADMIUM_ZINC-TRANSPORTING ATPASE HMA4-RELATED"/>
    <property type="match status" value="1"/>
</dbReference>
<evidence type="ECO:0000256" key="10">
    <source>
        <dbReference type="ARBA" id="ARBA00022967"/>
    </source>
</evidence>
<dbReference type="NCBIfam" id="TIGR01494">
    <property type="entry name" value="ATPase_P-type"/>
    <property type="match status" value="1"/>
</dbReference>
<evidence type="ECO:0000256" key="8">
    <source>
        <dbReference type="ARBA" id="ARBA00022796"/>
    </source>
</evidence>
<sequence>MARLIHRLQGRVRLHVDGVKRNERLAAVLEHQLALLEGIRKVEVGRNTGNILVLFDERRLPFATLEKAISALQQKSPEALKALLPTESQSSPCATGVCRRKEPEELPLRPQLYKSLATGAVLAWVGLKRLFWGPSALSTNKTVLNVAAATTIVAGYPILRHGLQGLMGKKINNDLLIGMATLVSLLFRESVTGLVVVFLVNLSELFQTFTLERSRKAISELLSNKDEKAWVLRDGQEVEVPVESLLAGDVVVVQTGAKIPVDGHVLFGQAAVNQAAITGESLPEYKNLGDEVFAGTVVESGLLRIEAKKVGDETALARIIHLVENAESHRAPIQNFADRFSERFVPFSFLLALTVFALTRDIRRAMSMLIIACPCAVGLATPTAVSAAMGNGARRGILIKGGSYLEEAGQVDVVLFDKTGTLTEGRPRVSRIISLHEDYGPEEVLALAASGELHTNHPLASAVVEKAREMELVVPEHSDDEVVIGHGVRVLIDGIPLLVGSGHWMDDEGIERDHAALEAERMQYLGETVLYVARDHTLIGLIGVVDKLRKHALEAIDMLQTEGIEQVALLSGDHPDAVTAVARRLGIENIHGSLMPEDKVTILRQYQEQGYRVAMVGEGVNDSPALAAADVGIAMGTAGADAAIETASVVISGDDPLKVAHLVHLSQRTMEVIRQNFAFAVGVNSLGILLGALNWISPLTGALLHNLSTLGVVLNSGRLLVYPLDEKEPKSKRKKAG</sequence>
<name>A0A845LA05_HELGE</name>
<dbReference type="Gene3D" id="2.70.150.10">
    <property type="entry name" value="Calcium-transporting ATPase, cytoplasmic transduction domain A"/>
    <property type="match status" value="1"/>
</dbReference>
<dbReference type="InterPro" id="IPR051014">
    <property type="entry name" value="Cation_Transport_ATPase_IB"/>
</dbReference>
<dbReference type="EMBL" id="WXEX01000001">
    <property type="protein sequence ID" value="MZP41509.1"/>
    <property type="molecule type" value="Genomic_DNA"/>
</dbReference>
<dbReference type="GO" id="GO:0016887">
    <property type="term" value="F:ATP hydrolysis activity"/>
    <property type="evidence" value="ECO:0007669"/>
    <property type="project" value="InterPro"/>
</dbReference>
<accession>A0A845LA05</accession>
<keyword evidence="19" id="KW-1185">Reference proteome</keyword>
<dbReference type="NCBIfam" id="TIGR01525">
    <property type="entry name" value="ATPase-IB_hvy"/>
    <property type="match status" value="1"/>
</dbReference>
<feature type="domain" description="P-type ATPase A" evidence="17">
    <location>
        <begin position="225"/>
        <end position="324"/>
    </location>
</feature>
<comment type="caution">
    <text evidence="16">Lacks conserved residue(s) required for the propagation of feature annotation.</text>
</comment>
<feature type="transmembrane region" description="Helical" evidence="16">
    <location>
        <begin position="677"/>
        <end position="696"/>
    </location>
</feature>
<evidence type="ECO:0000313" key="19">
    <source>
        <dbReference type="Proteomes" id="UP000471031"/>
    </source>
</evidence>
<evidence type="ECO:0000256" key="2">
    <source>
        <dbReference type="ARBA" id="ARBA00006024"/>
    </source>
</evidence>
<dbReference type="InterPro" id="IPR044492">
    <property type="entry name" value="P_typ_ATPase_HD_dom"/>
</dbReference>
<dbReference type="InterPro" id="IPR059000">
    <property type="entry name" value="ATPase_P-type_domA"/>
</dbReference>
<dbReference type="EC" id="7.2.2.21" evidence="14"/>
<dbReference type="Pfam" id="PF19991">
    <property type="entry name" value="HMA_2"/>
    <property type="match status" value="1"/>
</dbReference>
<dbReference type="InterPro" id="IPR023214">
    <property type="entry name" value="HAD_sf"/>
</dbReference>
<evidence type="ECO:0000256" key="6">
    <source>
        <dbReference type="ARBA" id="ARBA00022723"/>
    </source>
</evidence>
<dbReference type="PROSITE" id="PS00154">
    <property type="entry name" value="ATPASE_E1_E2"/>
    <property type="match status" value="1"/>
</dbReference>
<evidence type="ECO:0000256" key="4">
    <source>
        <dbReference type="ARBA" id="ARBA00022539"/>
    </source>
</evidence>
<dbReference type="PRINTS" id="PR00119">
    <property type="entry name" value="CATATPASE"/>
</dbReference>
<evidence type="ECO:0000256" key="16">
    <source>
        <dbReference type="RuleBase" id="RU362081"/>
    </source>
</evidence>
<evidence type="ECO:0000256" key="5">
    <source>
        <dbReference type="ARBA" id="ARBA00022692"/>
    </source>
</evidence>
<dbReference type="Pfam" id="PF00122">
    <property type="entry name" value="E1-E2_ATPase"/>
    <property type="match status" value="1"/>
</dbReference>
<protein>
    <recommendedName>
        <fullName evidence="14">Cd(2+)-exporting ATPase</fullName>
        <ecNumber evidence="14">7.2.2.21</ecNumber>
    </recommendedName>
</protein>
<comment type="similarity">
    <text evidence="2 16">Belongs to the cation transport ATPase (P-type) (TC 3.A.3) family. Type IB subfamily.</text>
</comment>
<organism evidence="18 19">
    <name type="scientific">Heliomicrobium gestii</name>
    <name type="common">Heliobacterium gestii</name>
    <dbReference type="NCBI Taxonomy" id="2699"/>
    <lineage>
        <taxon>Bacteria</taxon>
        <taxon>Bacillati</taxon>
        <taxon>Bacillota</taxon>
        <taxon>Clostridia</taxon>
        <taxon>Eubacteriales</taxon>
        <taxon>Heliobacteriaceae</taxon>
        <taxon>Heliomicrobium</taxon>
    </lineage>
</organism>
<gene>
    <name evidence="18" type="ORF">GTO89_00485</name>
</gene>
<keyword evidence="6 16" id="KW-0479">Metal-binding</keyword>
<dbReference type="RefSeq" id="WP_161260096.1">
    <property type="nucleotide sequence ID" value="NZ_JAFBDC010000001.1"/>
</dbReference>
<evidence type="ECO:0000256" key="7">
    <source>
        <dbReference type="ARBA" id="ARBA00022741"/>
    </source>
</evidence>
<evidence type="ECO:0000256" key="3">
    <source>
        <dbReference type="ARBA" id="ARBA00022475"/>
    </source>
</evidence>
<dbReference type="SFLD" id="SFLDS00003">
    <property type="entry name" value="Haloacid_Dehalogenase"/>
    <property type="match status" value="1"/>
</dbReference>
<keyword evidence="10" id="KW-1278">Translocase</keyword>
<feature type="transmembrane region" description="Helical" evidence="16">
    <location>
        <begin position="365"/>
        <end position="390"/>
    </location>
</feature>
<dbReference type="PRINTS" id="PR00941">
    <property type="entry name" value="CDATPASE"/>
</dbReference>
<dbReference type="InterPro" id="IPR036412">
    <property type="entry name" value="HAD-like_sf"/>
</dbReference>
<dbReference type="GO" id="GO:0005886">
    <property type="term" value="C:plasma membrane"/>
    <property type="evidence" value="ECO:0007669"/>
    <property type="project" value="UniProtKB-SubCell"/>
</dbReference>
<keyword evidence="4" id="KW-0104">Cadmium</keyword>
<dbReference type="InterPro" id="IPR018303">
    <property type="entry name" value="ATPase_P-typ_P_site"/>
</dbReference>
<dbReference type="SUPFAM" id="SSF56784">
    <property type="entry name" value="HAD-like"/>
    <property type="match status" value="1"/>
</dbReference>
<evidence type="ECO:0000256" key="12">
    <source>
        <dbReference type="ARBA" id="ARBA00023008"/>
    </source>
</evidence>
<dbReference type="Gene3D" id="3.40.1110.10">
    <property type="entry name" value="Calcium-transporting ATPase, cytoplasmic domain N"/>
    <property type="match status" value="1"/>
</dbReference>
<keyword evidence="9 16" id="KW-0067">ATP-binding</keyword>
<dbReference type="OrthoDB" id="9760364at2"/>
<dbReference type="GO" id="GO:0008551">
    <property type="term" value="F:P-type cadmium transporter activity"/>
    <property type="evidence" value="ECO:0007669"/>
    <property type="project" value="UniProtKB-EC"/>
</dbReference>
<dbReference type="Proteomes" id="UP000471031">
    <property type="component" value="Unassembled WGS sequence"/>
</dbReference>
<keyword evidence="11 16" id="KW-1133">Transmembrane helix</keyword>
<dbReference type="SUPFAM" id="SSF81665">
    <property type="entry name" value="Calcium ATPase, transmembrane domain M"/>
    <property type="match status" value="1"/>
</dbReference>
<keyword evidence="7 16" id="KW-0547">Nucleotide-binding</keyword>
<keyword evidence="8" id="KW-0406">Ion transport</keyword>
<evidence type="ECO:0000256" key="9">
    <source>
        <dbReference type="ARBA" id="ARBA00022840"/>
    </source>
</evidence>
<evidence type="ECO:0000259" key="17">
    <source>
        <dbReference type="Pfam" id="PF00122"/>
    </source>
</evidence>
<keyword evidence="13 16" id="KW-0472">Membrane</keyword>
<dbReference type="InterPro" id="IPR027256">
    <property type="entry name" value="P-typ_ATPase_IB"/>
</dbReference>
<dbReference type="InterPro" id="IPR023298">
    <property type="entry name" value="ATPase_P-typ_TM_dom_sf"/>
</dbReference>
<keyword evidence="12" id="KW-0186">Copper</keyword>
<dbReference type="AlphaFoldDB" id="A0A845LA05"/>
<evidence type="ECO:0000256" key="11">
    <source>
        <dbReference type="ARBA" id="ARBA00022989"/>
    </source>
</evidence>
<evidence type="ECO:0000256" key="13">
    <source>
        <dbReference type="ARBA" id="ARBA00023136"/>
    </source>
</evidence>
<evidence type="ECO:0000256" key="15">
    <source>
        <dbReference type="ARBA" id="ARBA00049338"/>
    </source>
</evidence>
<keyword evidence="8" id="KW-0813">Transport</keyword>
<evidence type="ECO:0000256" key="14">
    <source>
        <dbReference type="ARBA" id="ARBA00039103"/>
    </source>
</evidence>
<dbReference type="SUPFAM" id="SSF81653">
    <property type="entry name" value="Calcium ATPase, transduction domain A"/>
    <property type="match status" value="1"/>
</dbReference>
<dbReference type="NCBIfam" id="TIGR01511">
    <property type="entry name" value="ATPase-IB1_Cu"/>
    <property type="match status" value="1"/>
</dbReference>
<dbReference type="GO" id="GO:0006825">
    <property type="term" value="P:copper ion transport"/>
    <property type="evidence" value="ECO:0007669"/>
    <property type="project" value="UniProtKB-KW"/>
</dbReference>
<evidence type="ECO:0000256" key="1">
    <source>
        <dbReference type="ARBA" id="ARBA00004651"/>
    </source>
</evidence>